<comment type="caution">
    <text evidence="1">The sequence shown here is derived from an EMBL/GenBank/DDBJ whole genome shotgun (WGS) entry which is preliminary data.</text>
</comment>
<dbReference type="PATRIC" id="fig|1339350.3.peg.1833"/>
<evidence type="ECO:0000313" key="2">
    <source>
        <dbReference type="Proteomes" id="UP000028134"/>
    </source>
</evidence>
<sequence>MFFLFRPYFFHSKICDRRERICPPSNRRARGARVFGNPETYPCSPHRKIPPRIFHIEAGIQGTVHTSGILHAR</sequence>
<protein>
    <submittedName>
        <fullName evidence="1">Uncharacterized protein</fullName>
    </submittedName>
</protein>
<evidence type="ECO:0000313" key="1">
    <source>
        <dbReference type="EMBL" id="KDS31258.1"/>
    </source>
</evidence>
<dbReference type="Proteomes" id="UP000028134">
    <property type="component" value="Unassembled WGS sequence"/>
</dbReference>
<reference evidence="1 2" key="1">
    <citation type="submission" date="2014-04" db="EMBL/GenBank/DDBJ databases">
        <authorList>
            <person name="Sears C."/>
            <person name="Carroll K."/>
            <person name="Sack B.R."/>
            <person name="Qadri F."/>
            <person name="Myers L.L."/>
            <person name="Chung G.-T."/>
            <person name="Escheverria P."/>
            <person name="Fraser C.M."/>
            <person name="Sadzewicz L."/>
            <person name="Shefchek K.A."/>
            <person name="Tallon L."/>
            <person name="Das S.P."/>
            <person name="Daugherty S."/>
            <person name="Mongodin E.F."/>
        </authorList>
    </citation>
    <scope>NUCLEOTIDE SEQUENCE [LARGE SCALE GENOMIC DNA]</scope>
    <source>
        <strain evidence="2">3775 SL(B) 10 (iv)</strain>
    </source>
</reference>
<dbReference type="AlphaFoldDB" id="A0A078R786"/>
<name>A0A078R786_PHOVU</name>
<organism evidence="1 2">
    <name type="scientific">Phocaeicola vulgatus str. 3775 SL</name>
    <name type="common">B</name>
    <name type="synonym">iv</name>
    <dbReference type="NCBI Taxonomy" id="1339350"/>
    <lineage>
        <taxon>Bacteria</taxon>
        <taxon>Pseudomonadati</taxon>
        <taxon>Bacteroidota</taxon>
        <taxon>Bacteroidia</taxon>
        <taxon>Bacteroidales</taxon>
        <taxon>Bacteroidaceae</taxon>
        <taxon>Phocaeicola</taxon>
    </lineage>
</organism>
<accession>A0A078R786</accession>
<gene>
    <name evidence="1" type="ORF">M097_1904</name>
</gene>
<proteinExistence type="predicted"/>
<dbReference type="EMBL" id="JNHI01000009">
    <property type="protein sequence ID" value="KDS31258.1"/>
    <property type="molecule type" value="Genomic_DNA"/>
</dbReference>